<evidence type="ECO:0000313" key="13">
    <source>
        <dbReference type="Proteomes" id="UP001596074"/>
    </source>
</evidence>
<name>A0ABW1A9F4_9ACTN</name>
<evidence type="ECO:0000256" key="6">
    <source>
        <dbReference type="ARBA" id="ARBA00037281"/>
    </source>
</evidence>
<dbReference type="Gene3D" id="3.90.550.10">
    <property type="entry name" value="Spore Coat Polysaccharide Biosynthesis Protein SpsA, Chain A"/>
    <property type="match status" value="1"/>
</dbReference>
<keyword evidence="2" id="KW-1003">Cell membrane</keyword>
<dbReference type="InterPro" id="IPR029044">
    <property type="entry name" value="Nucleotide-diphossugar_trans"/>
</dbReference>
<keyword evidence="5" id="KW-0472">Membrane</keyword>
<accession>A0ABW1A9F4</accession>
<comment type="similarity">
    <text evidence="8">Belongs to the glycosyltransferase 2 family. CrtQ subfamily.</text>
</comment>
<reference evidence="13" key="1">
    <citation type="journal article" date="2019" name="Int. J. Syst. Evol. Microbiol.">
        <title>The Global Catalogue of Microorganisms (GCM) 10K type strain sequencing project: providing services to taxonomists for standard genome sequencing and annotation.</title>
        <authorList>
            <consortium name="The Broad Institute Genomics Platform"/>
            <consortium name="The Broad Institute Genome Sequencing Center for Infectious Disease"/>
            <person name="Wu L."/>
            <person name="Ma J."/>
        </authorList>
    </citation>
    <scope>NUCLEOTIDE SEQUENCE [LARGE SCALE GENOMIC DNA]</scope>
    <source>
        <strain evidence="13">KCTC 42087</strain>
    </source>
</reference>
<evidence type="ECO:0000256" key="9">
    <source>
        <dbReference type="ARBA" id="ARBA00040345"/>
    </source>
</evidence>
<comment type="subcellular location">
    <subcellularLocation>
        <location evidence="1">Cell membrane</location>
    </subcellularLocation>
</comment>
<dbReference type="PANTHER" id="PTHR43646:SF2">
    <property type="entry name" value="GLYCOSYLTRANSFERASE 2-LIKE DOMAIN-CONTAINING PROTEIN"/>
    <property type="match status" value="1"/>
</dbReference>
<dbReference type="SUPFAM" id="SSF53448">
    <property type="entry name" value="Nucleotide-diphospho-sugar transferases"/>
    <property type="match status" value="1"/>
</dbReference>
<keyword evidence="4 12" id="KW-0808">Transferase</keyword>
<evidence type="ECO:0000256" key="5">
    <source>
        <dbReference type="ARBA" id="ARBA00023136"/>
    </source>
</evidence>
<protein>
    <recommendedName>
        <fullName evidence="9">4,4'-diaponeurosporenoate glycosyltransferase</fullName>
    </recommendedName>
</protein>
<feature type="region of interest" description="Disordered" evidence="10">
    <location>
        <begin position="206"/>
        <end position="225"/>
    </location>
</feature>
<comment type="pathway">
    <text evidence="7">Carotenoid biosynthesis; staphyloxanthin biosynthesis; staphyloxanthin from farnesyl diphosphate: step 4/5.</text>
</comment>
<feature type="domain" description="Glycosyltransferase 2-like" evidence="11">
    <location>
        <begin position="2"/>
        <end position="140"/>
    </location>
</feature>
<proteinExistence type="inferred from homology"/>
<dbReference type="Pfam" id="PF00535">
    <property type="entry name" value="Glycos_transf_2"/>
    <property type="match status" value="1"/>
</dbReference>
<dbReference type="InterPro" id="IPR001173">
    <property type="entry name" value="Glyco_trans_2-like"/>
</dbReference>
<evidence type="ECO:0000256" key="2">
    <source>
        <dbReference type="ARBA" id="ARBA00022475"/>
    </source>
</evidence>
<dbReference type="RefSeq" id="WP_378287743.1">
    <property type="nucleotide sequence ID" value="NZ_JBHSON010000075.1"/>
</dbReference>
<evidence type="ECO:0000313" key="12">
    <source>
        <dbReference type="EMBL" id="MFC5751781.1"/>
    </source>
</evidence>
<dbReference type="PANTHER" id="PTHR43646">
    <property type="entry name" value="GLYCOSYLTRANSFERASE"/>
    <property type="match status" value="1"/>
</dbReference>
<gene>
    <name evidence="12" type="ORF">ACFPZN_39740</name>
</gene>
<comment type="caution">
    <text evidence="12">The sequence shown here is derived from an EMBL/GenBank/DDBJ whole genome shotgun (WGS) entry which is preliminary data.</text>
</comment>
<evidence type="ECO:0000259" key="11">
    <source>
        <dbReference type="Pfam" id="PF00535"/>
    </source>
</evidence>
<evidence type="ECO:0000256" key="8">
    <source>
        <dbReference type="ARBA" id="ARBA00038120"/>
    </source>
</evidence>
<evidence type="ECO:0000256" key="10">
    <source>
        <dbReference type="SAM" id="MobiDB-lite"/>
    </source>
</evidence>
<dbReference type="GO" id="GO:0016757">
    <property type="term" value="F:glycosyltransferase activity"/>
    <property type="evidence" value="ECO:0007669"/>
    <property type="project" value="UniProtKB-KW"/>
</dbReference>
<organism evidence="12 13">
    <name type="scientific">Actinomadura rugatobispora</name>
    <dbReference type="NCBI Taxonomy" id="1994"/>
    <lineage>
        <taxon>Bacteria</taxon>
        <taxon>Bacillati</taxon>
        <taxon>Actinomycetota</taxon>
        <taxon>Actinomycetes</taxon>
        <taxon>Streptosporangiales</taxon>
        <taxon>Thermomonosporaceae</taxon>
        <taxon>Actinomadura</taxon>
    </lineage>
</organism>
<comment type="function">
    <text evidence="6">Catalyzes the glycosylation of 4,4'-diaponeurosporenoate, i.e. the esterification of glucose at the C1'' position with the carboxyl group of 4,4'-diaponeurosporenic acid, to form glycosyl-4,4'-diaponeurosporenoate. This is a step in the biosynthesis of staphyloxanthin, an orange pigment present in most staphylococci strains.</text>
</comment>
<dbReference type="EMBL" id="JBHSON010000075">
    <property type="protein sequence ID" value="MFC5751781.1"/>
    <property type="molecule type" value="Genomic_DNA"/>
</dbReference>
<keyword evidence="3 12" id="KW-0328">Glycosyltransferase</keyword>
<keyword evidence="13" id="KW-1185">Reference proteome</keyword>
<sequence>MSIVIPAHDEAKVIGRLLRGLLESARPGDLDIVVVPNGCTDATADIAASFGDAVRVVETPEASKAAALRLGDTAARGFPRLYVDADVELRTADVHALAAALDRPGILAAAPSRALNMTGRPWTVRAYYAVWTRLPEIRRGLFGRGVIGVTAEGHTRIAALPQVMADDLAASLAFAPHERAIANGARVVVHPPRTLADLLRRRERAAAGTDQLESAAPDQPGGSARTGVADLAAIARRAPWLTPHIALFLTVALIARHRARHATPTTWQRDNSSRA</sequence>
<evidence type="ECO:0000256" key="3">
    <source>
        <dbReference type="ARBA" id="ARBA00022676"/>
    </source>
</evidence>
<dbReference type="Proteomes" id="UP001596074">
    <property type="component" value="Unassembled WGS sequence"/>
</dbReference>
<evidence type="ECO:0000256" key="4">
    <source>
        <dbReference type="ARBA" id="ARBA00022679"/>
    </source>
</evidence>
<evidence type="ECO:0000256" key="1">
    <source>
        <dbReference type="ARBA" id="ARBA00004236"/>
    </source>
</evidence>
<evidence type="ECO:0000256" key="7">
    <source>
        <dbReference type="ARBA" id="ARBA00037904"/>
    </source>
</evidence>